<feature type="transmembrane region" description="Helical" evidence="5">
    <location>
        <begin position="180"/>
        <end position="202"/>
    </location>
</feature>
<dbReference type="InterPro" id="IPR014743">
    <property type="entry name" value="Cl-channel_core"/>
</dbReference>
<keyword evidence="2 5" id="KW-0812">Transmembrane</keyword>
<gene>
    <name evidence="6" type="ORF">EXD82_02225</name>
</gene>
<dbReference type="Proteomes" id="UP000317863">
    <property type="component" value="Unassembled WGS sequence"/>
</dbReference>
<feature type="transmembrane region" description="Helical" evidence="5">
    <location>
        <begin position="295"/>
        <end position="315"/>
    </location>
</feature>
<dbReference type="PANTHER" id="PTHR43427:SF12">
    <property type="entry name" value="CHLORIDE TRANSPORTER"/>
    <property type="match status" value="1"/>
</dbReference>
<dbReference type="Gene3D" id="1.10.3080.10">
    <property type="entry name" value="Clc chloride channel"/>
    <property type="match status" value="1"/>
</dbReference>
<feature type="transmembrane region" description="Helical" evidence="5">
    <location>
        <begin position="145"/>
        <end position="168"/>
    </location>
</feature>
<dbReference type="InterPro" id="IPR050368">
    <property type="entry name" value="ClC-type_chloride_channel"/>
</dbReference>
<feature type="transmembrane region" description="Helical" evidence="5">
    <location>
        <begin position="373"/>
        <end position="391"/>
    </location>
</feature>
<dbReference type="OrthoDB" id="9767361at2"/>
<protein>
    <submittedName>
        <fullName evidence="6">Voltage-gated chloride channel protein</fullName>
    </submittedName>
</protein>
<dbReference type="EMBL" id="SGJB01000003">
    <property type="protein sequence ID" value="TQQ85237.1"/>
    <property type="molecule type" value="Genomic_DNA"/>
</dbReference>
<evidence type="ECO:0000256" key="2">
    <source>
        <dbReference type="ARBA" id="ARBA00022692"/>
    </source>
</evidence>
<organism evidence="6 7">
    <name type="scientific">Peptacetobacter hominis</name>
    <dbReference type="NCBI Taxonomy" id="2743610"/>
    <lineage>
        <taxon>Bacteria</taxon>
        <taxon>Bacillati</taxon>
        <taxon>Bacillota</taxon>
        <taxon>Clostridia</taxon>
        <taxon>Peptostreptococcales</taxon>
        <taxon>Peptostreptococcaceae</taxon>
        <taxon>Peptacetobacter</taxon>
    </lineage>
</organism>
<feature type="transmembrane region" description="Helical" evidence="5">
    <location>
        <begin position="223"/>
        <end position="244"/>
    </location>
</feature>
<comment type="subcellular location">
    <subcellularLocation>
        <location evidence="1">Membrane</location>
        <topology evidence="1">Multi-pass membrane protein</topology>
    </subcellularLocation>
</comment>
<keyword evidence="4 5" id="KW-0472">Membrane</keyword>
<reference evidence="6 7" key="1">
    <citation type="submission" date="2019-02" db="EMBL/GenBank/DDBJ databases">
        <title>Peptostreptococcaceae bacterium ZHW00191 nov., a new bacterium isolated from the human gut.</title>
        <authorList>
            <person name="Zhou H.-W."/>
            <person name="Chen X.-J."/>
        </authorList>
    </citation>
    <scope>NUCLEOTIDE SEQUENCE [LARGE SCALE GENOMIC DNA]</scope>
    <source>
        <strain evidence="6 7">ZHW00191</strain>
    </source>
</reference>
<dbReference type="PANTHER" id="PTHR43427">
    <property type="entry name" value="CHLORIDE CHANNEL PROTEIN CLC-E"/>
    <property type="match status" value="1"/>
</dbReference>
<dbReference type="AlphaFoldDB" id="A0A544QWZ4"/>
<feature type="transmembrane region" description="Helical" evidence="5">
    <location>
        <begin position="12"/>
        <end position="32"/>
    </location>
</feature>
<proteinExistence type="predicted"/>
<dbReference type="GO" id="GO:0016020">
    <property type="term" value="C:membrane"/>
    <property type="evidence" value="ECO:0007669"/>
    <property type="project" value="UniProtKB-SubCell"/>
</dbReference>
<dbReference type="SUPFAM" id="SSF81340">
    <property type="entry name" value="Clc chloride channel"/>
    <property type="match status" value="1"/>
</dbReference>
<evidence type="ECO:0000313" key="6">
    <source>
        <dbReference type="EMBL" id="TQQ85237.1"/>
    </source>
</evidence>
<accession>A0A544QWZ4</accession>
<evidence type="ECO:0000256" key="3">
    <source>
        <dbReference type="ARBA" id="ARBA00022989"/>
    </source>
</evidence>
<sequence>MTEKLKKIYRNYSGIILLGLSGIPIGVCVGIIDTIFGKILLEITDIRNTNPMIFLPFLSLAGVLIVYSYSKYGKTSSKGMGLVFEVGHGDENVIPKRLIPFVVMGTWITHLFGGSAGREGVAVQIGAAFSHYVGKKLPFENASKIFLITGMAAGFSGLFQTPIAAILFAMEVLVAGELKYLALFPAFTAAFTASSVSGFLGLEKFTFELTESVSLNPEIFIKLALLGLIFGIVGGMFAWSLKYMKGYMSAKFGNPIMRIAIMGVVLSVFLMLLHMGRYSGLGTNLISSSFGGEDIYVYDWILKFIFTVWTLSIGFQGGEVTPLFSIGASLGVVVAGVMGMPVELVAALGYAAVFGSATNTLFAPIFIGAEVFGFAYVPYFFVVCVVGYVFNMNKSIYTLQKVKEI</sequence>
<dbReference type="Pfam" id="PF00654">
    <property type="entry name" value="Voltage_CLC"/>
    <property type="match status" value="1"/>
</dbReference>
<dbReference type="InterPro" id="IPR001807">
    <property type="entry name" value="ClC"/>
</dbReference>
<evidence type="ECO:0000256" key="1">
    <source>
        <dbReference type="ARBA" id="ARBA00004141"/>
    </source>
</evidence>
<name>A0A544QWZ4_9FIRM</name>
<keyword evidence="3 5" id="KW-1133">Transmembrane helix</keyword>
<comment type="caution">
    <text evidence="6">The sequence shown here is derived from an EMBL/GenBank/DDBJ whole genome shotgun (WGS) entry which is preliminary data.</text>
</comment>
<evidence type="ECO:0000256" key="5">
    <source>
        <dbReference type="SAM" id="Phobius"/>
    </source>
</evidence>
<evidence type="ECO:0000256" key="4">
    <source>
        <dbReference type="ARBA" id="ARBA00023136"/>
    </source>
</evidence>
<dbReference type="GO" id="GO:0015108">
    <property type="term" value="F:chloride transmembrane transporter activity"/>
    <property type="evidence" value="ECO:0007669"/>
    <property type="project" value="InterPro"/>
</dbReference>
<feature type="transmembrane region" description="Helical" evidence="5">
    <location>
        <begin position="52"/>
        <end position="70"/>
    </location>
</feature>
<keyword evidence="7" id="KW-1185">Reference proteome</keyword>
<evidence type="ECO:0000313" key="7">
    <source>
        <dbReference type="Proteomes" id="UP000317863"/>
    </source>
</evidence>
<feature type="transmembrane region" description="Helical" evidence="5">
    <location>
        <begin position="256"/>
        <end position="274"/>
    </location>
</feature>
<dbReference type="RefSeq" id="WP_142535294.1">
    <property type="nucleotide sequence ID" value="NZ_SGJB01000003.1"/>
</dbReference>